<evidence type="ECO:0000313" key="2">
    <source>
        <dbReference type="EMBL" id="GGX81152.1"/>
    </source>
</evidence>
<reference evidence="2" key="2">
    <citation type="submission" date="2020-09" db="EMBL/GenBank/DDBJ databases">
        <authorList>
            <person name="Sun Q."/>
            <person name="Ohkuma M."/>
        </authorList>
    </citation>
    <scope>NUCLEOTIDE SEQUENCE</scope>
    <source>
        <strain evidence="2">JCM 4790</strain>
    </source>
</reference>
<keyword evidence="3" id="KW-1185">Reference proteome</keyword>
<comment type="caution">
    <text evidence="2">The sequence shown here is derived from an EMBL/GenBank/DDBJ whole genome shotgun (WGS) entry which is preliminary data.</text>
</comment>
<dbReference type="InterPro" id="IPR036513">
    <property type="entry name" value="STAS_dom_sf"/>
</dbReference>
<accession>A0A918NMP5</accession>
<evidence type="ECO:0000259" key="1">
    <source>
        <dbReference type="PROSITE" id="PS50801"/>
    </source>
</evidence>
<dbReference type="Pfam" id="PF01740">
    <property type="entry name" value="STAS"/>
    <property type="match status" value="1"/>
</dbReference>
<gene>
    <name evidence="2" type="ORF">GCM10010358_39330</name>
</gene>
<sequence length="114" mass="12512">MVQRSGCELVLREVRVGDDAVWLGVVGELGLDEVQLLTETVVQLAQEKKGRERQVVLDLSDVSYCGHDAAFTLWGMCAGFRTAGISVALAEVSTMAQVAFEGAHLDKRLPFYQR</sequence>
<dbReference type="EMBL" id="BMVU01000018">
    <property type="protein sequence ID" value="GGX81152.1"/>
    <property type="molecule type" value="Genomic_DNA"/>
</dbReference>
<reference evidence="2" key="1">
    <citation type="journal article" date="2014" name="Int. J. Syst. Evol. Microbiol.">
        <title>Complete genome sequence of Corynebacterium casei LMG S-19264T (=DSM 44701T), isolated from a smear-ripened cheese.</title>
        <authorList>
            <consortium name="US DOE Joint Genome Institute (JGI-PGF)"/>
            <person name="Walter F."/>
            <person name="Albersmeier A."/>
            <person name="Kalinowski J."/>
            <person name="Ruckert C."/>
        </authorList>
    </citation>
    <scope>NUCLEOTIDE SEQUENCE</scope>
    <source>
        <strain evidence="2">JCM 4790</strain>
    </source>
</reference>
<evidence type="ECO:0000313" key="3">
    <source>
        <dbReference type="Proteomes" id="UP000619244"/>
    </source>
</evidence>
<dbReference type="InterPro" id="IPR002645">
    <property type="entry name" value="STAS_dom"/>
</dbReference>
<organism evidence="2 3">
    <name type="scientific">Streptomyces minutiscleroticus</name>
    <dbReference type="NCBI Taxonomy" id="68238"/>
    <lineage>
        <taxon>Bacteria</taxon>
        <taxon>Bacillati</taxon>
        <taxon>Actinomycetota</taxon>
        <taxon>Actinomycetes</taxon>
        <taxon>Kitasatosporales</taxon>
        <taxon>Streptomycetaceae</taxon>
        <taxon>Streptomyces</taxon>
    </lineage>
</organism>
<dbReference type="PROSITE" id="PS50801">
    <property type="entry name" value="STAS"/>
    <property type="match status" value="1"/>
</dbReference>
<dbReference type="Gene3D" id="3.30.750.24">
    <property type="entry name" value="STAS domain"/>
    <property type="match status" value="1"/>
</dbReference>
<dbReference type="Proteomes" id="UP000619244">
    <property type="component" value="Unassembled WGS sequence"/>
</dbReference>
<protein>
    <recommendedName>
        <fullName evidence="1">STAS domain-containing protein</fullName>
    </recommendedName>
</protein>
<dbReference type="RefSeq" id="WP_190191572.1">
    <property type="nucleotide sequence ID" value="NZ_BMVU01000018.1"/>
</dbReference>
<dbReference type="SUPFAM" id="SSF52091">
    <property type="entry name" value="SpoIIaa-like"/>
    <property type="match status" value="1"/>
</dbReference>
<feature type="domain" description="STAS" evidence="1">
    <location>
        <begin position="10"/>
        <end position="98"/>
    </location>
</feature>
<dbReference type="AlphaFoldDB" id="A0A918NMP5"/>
<name>A0A918NMP5_9ACTN</name>
<proteinExistence type="predicted"/>